<reference evidence="1 2" key="1">
    <citation type="submission" date="2019-03" db="EMBL/GenBank/DDBJ databases">
        <title>Single cell metagenomics reveals metabolic interactions within the superorganism composed of flagellate Streblomastix strix and complex community of Bacteroidetes bacteria on its surface.</title>
        <authorList>
            <person name="Treitli S.C."/>
            <person name="Kolisko M."/>
            <person name="Husnik F."/>
            <person name="Keeling P."/>
            <person name="Hampl V."/>
        </authorList>
    </citation>
    <scope>NUCLEOTIDE SEQUENCE [LARGE SCALE GENOMIC DNA]</scope>
    <source>
        <strain evidence="1">ST1C</strain>
    </source>
</reference>
<dbReference type="OrthoDB" id="2897838at2759"/>
<dbReference type="PANTHER" id="PTHR33050:SF7">
    <property type="entry name" value="RIBONUCLEASE H"/>
    <property type="match status" value="1"/>
</dbReference>
<evidence type="ECO:0000313" key="2">
    <source>
        <dbReference type="Proteomes" id="UP000324800"/>
    </source>
</evidence>
<protein>
    <recommendedName>
        <fullName evidence="3">RNase H type-1 domain-containing protein</fullName>
    </recommendedName>
</protein>
<evidence type="ECO:0000313" key="1">
    <source>
        <dbReference type="EMBL" id="KAA6327241.1"/>
    </source>
</evidence>
<dbReference type="Proteomes" id="UP000324800">
    <property type="component" value="Unassembled WGS sequence"/>
</dbReference>
<comment type="caution">
    <text evidence="1">The sequence shown here is derived from an EMBL/GenBank/DDBJ whole genome shotgun (WGS) entry which is preliminary data.</text>
</comment>
<dbReference type="AlphaFoldDB" id="A0A5J4R2R1"/>
<feature type="non-terminal residue" evidence="1">
    <location>
        <position position="245"/>
    </location>
</feature>
<dbReference type="EMBL" id="SNRW01043602">
    <property type="protein sequence ID" value="KAA6327241.1"/>
    <property type="molecule type" value="Genomic_DNA"/>
</dbReference>
<dbReference type="CDD" id="cd09275">
    <property type="entry name" value="RNase_HI_RT_DIRS1"/>
    <property type="match status" value="1"/>
</dbReference>
<dbReference type="Gene3D" id="3.30.420.10">
    <property type="entry name" value="Ribonuclease H-like superfamily/Ribonuclease H"/>
    <property type="match status" value="1"/>
</dbReference>
<organism evidence="1 2">
    <name type="scientific">Streblomastix strix</name>
    <dbReference type="NCBI Taxonomy" id="222440"/>
    <lineage>
        <taxon>Eukaryota</taxon>
        <taxon>Metamonada</taxon>
        <taxon>Preaxostyla</taxon>
        <taxon>Oxymonadida</taxon>
        <taxon>Streblomastigidae</taxon>
        <taxon>Streblomastix</taxon>
    </lineage>
</organism>
<accession>A0A5J4R2R1</accession>
<proteinExistence type="predicted"/>
<dbReference type="PANTHER" id="PTHR33050">
    <property type="entry name" value="REVERSE TRANSCRIPTASE DOMAIN-CONTAINING PROTEIN"/>
    <property type="match status" value="1"/>
</dbReference>
<evidence type="ECO:0008006" key="3">
    <source>
        <dbReference type="Google" id="ProtNLM"/>
    </source>
</evidence>
<dbReference type="GO" id="GO:0003676">
    <property type="term" value="F:nucleic acid binding"/>
    <property type="evidence" value="ECO:0007669"/>
    <property type="project" value="InterPro"/>
</dbReference>
<name>A0A5J4R2R1_9EUKA</name>
<feature type="non-terminal residue" evidence="1">
    <location>
        <position position="1"/>
    </location>
</feature>
<sequence length="245" mass="27419">TDASMNSWGACLKLLNPEEQILFQGDWGNNWRLSSSNQREAAAILCALRRSDPFLKARQVRSLKIETDNSSAAFNINRGAAATALAKLVDRTLETAEKLNIQLNTFHIPGLQNKIPDSLSRLATSGNYTIDQEILNEALHILKVGPTIEMFANRKNRRCRRFVSLVPDNWAVPKDSLSISWKGEVPYLHSPIPLTQATLNKLDKENVSAVMVVPNWPSQAWWPSMMNKTRKWVIAGKSEDVLNAG</sequence>
<dbReference type="InterPro" id="IPR036397">
    <property type="entry name" value="RNaseH_sf"/>
</dbReference>
<dbReference type="InterPro" id="IPR052055">
    <property type="entry name" value="Hepadnavirus_pol/RT"/>
</dbReference>
<gene>
    <name evidence="1" type="ORF">EZS28_053838</name>
</gene>